<gene>
    <name evidence="2" type="ORF">DWY25_08855</name>
</gene>
<evidence type="ECO:0000313" key="3">
    <source>
        <dbReference type="Proteomes" id="UP000284178"/>
    </source>
</evidence>
<dbReference type="InterPro" id="IPR046532">
    <property type="entry name" value="DUF6597"/>
</dbReference>
<evidence type="ECO:0000313" key="2">
    <source>
        <dbReference type="EMBL" id="RGR74175.1"/>
    </source>
</evidence>
<dbReference type="AlphaFoldDB" id="A0A412G171"/>
<reference evidence="2 3" key="1">
    <citation type="submission" date="2018-08" db="EMBL/GenBank/DDBJ databases">
        <title>A genome reference for cultivated species of the human gut microbiota.</title>
        <authorList>
            <person name="Zou Y."/>
            <person name="Xue W."/>
            <person name="Luo G."/>
        </authorList>
    </citation>
    <scope>NUCLEOTIDE SEQUENCE [LARGE SCALE GENOMIC DNA]</scope>
    <source>
        <strain evidence="2 3">AF24-29</strain>
    </source>
</reference>
<dbReference type="GO" id="GO:0003700">
    <property type="term" value="F:DNA-binding transcription factor activity"/>
    <property type="evidence" value="ECO:0007669"/>
    <property type="project" value="InterPro"/>
</dbReference>
<dbReference type="Pfam" id="PF20240">
    <property type="entry name" value="DUF6597"/>
    <property type="match status" value="1"/>
</dbReference>
<proteinExistence type="predicted"/>
<feature type="domain" description="HTH araC/xylS-type" evidence="1">
    <location>
        <begin position="162"/>
        <end position="263"/>
    </location>
</feature>
<protein>
    <submittedName>
        <fullName evidence="2">AraC family transcriptional regulator</fullName>
    </submittedName>
</protein>
<comment type="caution">
    <text evidence="2">The sequence shown here is derived from an EMBL/GenBank/DDBJ whole genome shotgun (WGS) entry which is preliminary data.</text>
</comment>
<dbReference type="RefSeq" id="WP_117894932.1">
    <property type="nucleotide sequence ID" value="NZ_CABJCV010000009.1"/>
</dbReference>
<accession>A0A412G171</accession>
<organism evidence="2 3">
    <name type="scientific">Holdemania filiformis</name>
    <dbReference type="NCBI Taxonomy" id="61171"/>
    <lineage>
        <taxon>Bacteria</taxon>
        <taxon>Bacillati</taxon>
        <taxon>Bacillota</taxon>
        <taxon>Erysipelotrichia</taxon>
        <taxon>Erysipelotrichales</taxon>
        <taxon>Erysipelotrichaceae</taxon>
        <taxon>Holdemania</taxon>
    </lineage>
</organism>
<sequence length="267" mass="30944">MSAETLAEAYFPLTANQGAGYREIEACPALKPWIRCFWVYTDQCDQIVIPDTCMDIILCVDETGKSEIFFCGINDFTFTSVNDSARPGVRLIGIRFYFWAVASFCTGSLKAVRNTKDQMDFYFPGWAEGLKQVFDETESLEALWPKWEAFLLARQHADPIPPLIMRAAELIIQRRGVLAIADLAAELDLEKRWMERKFLDFYGVSGKRLSLLIRYQLIWQACLQDHDFNVQDTVVDYGFYDQAHLLNFFKKYHNSQRLSFFSKTVKR</sequence>
<dbReference type="EMBL" id="QRUP01000009">
    <property type="protein sequence ID" value="RGR74175.1"/>
    <property type="molecule type" value="Genomic_DNA"/>
</dbReference>
<dbReference type="GeneID" id="83015510"/>
<dbReference type="InterPro" id="IPR018060">
    <property type="entry name" value="HTH_AraC"/>
</dbReference>
<evidence type="ECO:0000259" key="1">
    <source>
        <dbReference type="PROSITE" id="PS01124"/>
    </source>
</evidence>
<dbReference type="PROSITE" id="PS01124">
    <property type="entry name" value="HTH_ARAC_FAMILY_2"/>
    <property type="match status" value="1"/>
</dbReference>
<dbReference type="Gene3D" id="1.10.10.60">
    <property type="entry name" value="Homeodomain-like"/>
    <property type="match status" value="1"/>
</dbReference>
<keyword evidence="3" id="KW-1185">Reference proteome</keyword>
<name>A0A412G171_9FIRM</name>
<dbReference type="Proteomes" id="UP000284178">
    <property type="component" value="Unassembled WGS sequence"/>
</dbReference>
<dbReference type="GO" id="GO:0043565">
    <property type="term" value="F:sequence-specific DNA binding"/>
    <property type="evidence" value="ECO:0007669"/>
    <property type="project" value="InterPro"/>
</dbReference>